<feature type="compositionally biased region" description="Basic and acidic residues" evidence="1">
    <location>
        <begin position="281"/>
        <end position="291"/>
    </location>
</feature>
<evidence type="ECO:0000313" key="3">
    <source>
        <dbReference type="EnsemblPlants" id="EMT04307"/>
    </source>
</evidence>
<evidence type="ECO:0000256" key="2">
    <source>
        <dbReference type="SAM" id="Phobius"/>
    </source>
</evidence>
<dbReference type="PANTHER" id="PTHR31133">
    <property type="entry name" value="MEMBRANE PROTEIN"/>
    <property type="match status" value="1"/>
</dbReference>
<evidence type="ECO:0008006" key="4">
    <source>
        <dbReference type="Google" id="ProtNLM"/>
    </source>
</evidence>
<dbReference type="InterPro" id="IPR040229">
    <property type="entry name" value="At3g27390-like"/>
</dbReference>
<reference evidence="3" key="1">
    <citation type="submission" date="2015-06" db="UniProtKB">
        <authorList>
            <consortium name="EnsemblPlants"/>
        </authorList>
    </citation>
    <scope>IDENTIFICATION</scope>
</reference>
<feature type="region of interest" description="Disordered" evidence="1">
    <location>
        <begin position="588"/>
        <end position="607"/>
    </location>
</feature>
<accession>M8BMT2</accession>
<proteinExistence type="predicted"/>
<feature type="transmembrane region" description="Helical" evidence="2">
    <location>
        <begin position="20"/>
        <end position="47"/>
    </location>
</feature>
<sequence>MEPPSSSRLWASLWTFIKFLPYFCGLFILGLIKGDILISLLCCFFWYSAMPLGMPYYGNRNICTNSWVMAYASDLDILLHHQDGTWSTITGSCTVVRDLKDMLFHSYFSIMDDLRLQTPCGKPYEIRLLDIPGALLSAACGLILDVIMFTLIAIYKCPVMLFKGWKRLIQDLIGREGPFLETACVPFAGLAILLWPFAVLGAVLASILSSIPLGLFGAVVAYQESSVVMGLSYAVSSVSIFDEYTNDVLDMAPGSCFPRLKYRKQKNEDSSHGGQLSKPGSFDKENQEGKKPLNRVTSFKNSMDEFNPFKMLDHLFAECKRQGEVLVNEGVITMKDIQETKSGKVGSGVLNVGLPAYVILNALLRSAKSNSNGLILSDGTEITSDNRPKSTLFDWFFDPLMIIKEQIKAENFTEEEEECLKMRVLMVGEPSNLKVTLPHVPSLNERKKAEIDAFARSSRGRWVAARLLMIIKEQIKAENFTEEEEECLKMRVLMVGEPSNLKVTLPHVPSLNERKKAEIDAFARRLQGITKSISRYPTSKRRFDVLVKSLLSELERTMGGSAPANGSQALRLRGGIARMLSQKSVGKTANIMDEDPEAQVARKALTP</sequence>
<evidence type="ECO:0000256" key="1">
    <source>
        <dbReference type="SAM" id="MobiDB-lite"/>
    </source>
</evidence>
<feature type="region of interest" description="Disordered" evidence="1">
    <location>
        <begin position="265"/>
        <end position="295"/>
    </location>
</feature>
<dbReference type="AlphaFoldDB" id="M8BMT2"/>
<dbReference type="EnsemblPlants" id="EMT04307">
    <property type="protein sequence ID" value="EMT04307"/>
    <property type="gene ID" value="F775_09112"/>
</dbReference>
<keyword evidence="2" id="KW-0812">Transmembrane</keyword>
<protein>
    <recommendedName>
        <fullName evidence="4">Steroid nuclear receptor ligand-binding</fullName>
    </recommendedName>
</protein>
<feature type="transmembrane region" description="Helical" evidence="2">
    <location>
        <begin position="134"/>
        <end position="157"/>
    </location>
</feature>
<keyword evidence="2" id="KW-1133">Transmembrane helix</keyword>
<dbReference type="PANTHER" id="PTHR31133:SF8">
    <property type="entry name" value="OS04G0483200 PROTEIN"/>
    <property type="match status" value="1"/>
</dbReference>
<feature type="transmembrane region" description="Helical" evidence="2">
    <location>
        <begin position="178"/>
        <end position="197"/>
    </location>
</feature>
<keyword evidence="2" id="KW-0472">Membrane</keyword>
<name>M8BMT2_AEGTA</name>
<organism evidence="3">
    <name type="scientific">Aegilops tauschii</name>
    <name type="common">Tausch's goatgrass</name>
    <name type="synonym">Aegilops squarrosa</name>
    <dbReference type="NCBI Taxonomy" id="37682"/>
    <lineage>
        <taxon>Eukaryota</taxon>
        <taxon>Viridiplantae</taxon>
        <taxon>Streptophyta</taxon>
        <taxon>Embryophyta</taxon>
        <taxon>Tracheophyta</taxon>
        <taxon>Spermatophyta</taxon>
        <taxon>Magnoliopsida</taxon>
        <taxon>Liliopsida</taxon>
        <taxon>Poales</taxon>
        <taxon>Poaceae</taxon>
        <taxon>BOP clade</taxon>
        <taxon>Pooideae</taxon>
        <taxon>Triticodae</taxon>
        <taxon>Triticeae</taxon>
        <taxon>Triticinae</taxon>
        <taxon>Aegilops</taxon>
    </lineage>
</organism>